<keyword evidence="2" id="KW-1185">Reference proteome</keyword>
<dbReference type="OrthoDB" id="9813823at2"/>
<reference evidence="2" key="1">
    <citation type="submission" date="2017-05" db="EMBL/GenBank/DDBJ databases">
        <title>Physiological properties and genetic analysis related to exopolysaccharide production of fresh-water unicellular cyanobacterium Aphanothece sacrum, Suizenji Nori, that has been cultured as a food source in Japan.</title>
        <authorList>
            <person name="Kanesaki Y."/>
            <person name="Yoshikawa S."/>
            <person name="Ohki K."/>
        </authorList>
    </citation>
    <scope>NUCLEOTIDE SEQUENCE [LARGE SCALE GENOMIC DNA]</scope>
    <source>
        <strain evidence="2">FPU1</strain>
    </source>
</reference>
<comment type="caution">
    <text evidence="1">The sequence shown here is derived from an EMBL/GenBank/DDBJ whole genome shotgun (WGS) entry which is preliminary data.</text>
</comment>
<protein>
    <recommendedName>
        <fullName evidence="3">DUF2281 domain-containing protein</fullName>
    </recommendedName>
</protein>
<accession>A0A401IDP9</accession>
<dbReference type="AlphaFoldDB" id="A0A401IDP9"/>
<dbReference type="RefSeq" id="WP_124977939.1">
    <property type="nucleotide sequence ID" value="NZ_BDQK01000001.1"/>
</dbReference>
<gene>
    <name evidence="1" type="ORF">AsFPU1_0737</name>
</gene>
<name>A0A401IDP9_APHSA</name>
<organism evidence="1 2">
    <name type="scientific">Aphanothece sacrum FPU1</name>
    <dbReference type="NCBI Taxonomy" id="1920663"/>
    <lineage>
        <taxon>Bacteria</taxon>
        <taxon>Bacillati</taxon>
        <taxon>Cyanobacteriota</taxon>
        <taxon>Cyanophyceae</taxon>
        <taxon>Oscillatoriophycideae</taxon>
        <taxon>Chroococcales</taxon>
        <taxon>Aphanothecaceae</taxon>
        <taxon>Aphanothece</taxon>
    </lineage>
</organism>
<evidence type="ECO:0008006" key="3">
    <source>
        <dbReference type="Google" id="ProtNLM"/>
    </source>
</evidence>
<dbReference type="Proteomes" id="UP000287247">
    <property type="component" value="Unassembled WGS sequence"/>
</dbReference>
<evidence type="ECO:0000313" key="2">
    <source>
        <dbReference type="Proteomes" id="UP000287247"/>
    </source>
</evidence>
<evidence type="ECO:0000313" key="1">
    <source>
        <dbReference type="EMBL" id="GBF79344.1"/>
    </source>
</evidence>
<dbReference type="EMBL" id="BDQK01000001">
    <property type="protein sequence ID" value="GBF79344.1"/>
    <property type="molecule type" value="Genomic_DNA"/>
</dbReference>
<proteinExistence type="predicted"/>
<sequence length="69" mass="8121">MTIKKQLIQEIEDIPDSLLAQLLDYLLFLKKRHIEEDITEEERANIIASEFAYQSGDYLTLEEYEASQN</sequence>